<protein>
    <submittedName>
        <fullName evidence="2">Terminase</fullName>
    </submittedName>
</protein>
<organism evidence="2 3">
    <name type="scientific">Bradyrhizobium betae</name>
    <dbReference type="NCBI Taxonomy" id="244734"/>
    <lineage>
        <taxon>Bacteria</taxon>
        <taxon>Pseudomonadati</taxon>
        <taxon>Pseudomonadota</taxon>
        <taxon>Alphaproteobacteria</taxon>
        <taxon>Hyphomicrobiales</taxon>
        <taxon>Nitrobacteraceae</taxon>
        <taxon>Bradyrhizobium</taxon>
    </lineage>
</organism>
<feature type="region of interest" description="Disordered" evidence="1">
    <location>
        <begin position="472"/>
        <end position="528"/>
    </location>
</feature>
<evidence type="ECO:0000313" key="3">
    <source>
        <dbReference type="Proteomes" id="UP000325641"/>
    </source>
</evidence>
<reference evidence="3" key="1">
    <citation type="submission" date="2019-10" db="EMBL/GenBank/DDBJ databases">
        <title>Complete Genome Sequence of Bradyrhizobium betae type strain PL7HG1T.</title>
        <authorList>
            <person name="Bromfield E.S.P."/>
            <person name="Cloutier S."/>
        </authorList>
    </citation>
    <scope>NUCLEOTIDE SEQUENCE [LARGE SCALE GENOMIC DNA]</scope>
    <source>
        <strain evidence="3">PL7HG1</strain>
    </source>
</reference>
<sequence>MHDERPDALRVHLWPKQWVAFLTEATEVLFGGAAGPGKSHLMRVAAIVWCCSIAGLQVYLFRRVREDLYKNHLEGPKGFRAMLAPLVLGGWCRIIGDEVRFWNGSRIYLCHCKAESDVYKYQGAEIHVLLIDELTHFSEFMYRFLRGRVRMVGITLPPEYVGKFPRILCGSNPGNTGHLWVKTTFITGTMPLAVRRMPKAEGGMLRQFIPARLEDNPSMMKDDPDYEAKLYGLGSASLVKAMRDGDWDVVEGAFFDEWSNPQHVLAPFTLPRHWLRFRSGDWGSYSPFSIGWWAVVGDDHRIGGREARGLDGLKPDAYDGSQYRSTLLPRGAIIRYREDYGAKGGKLTAEQVGARIARLEKDDPKLSYGVLDPSTFKEDGGPSIAERINQVLIKEKLVPFREADNTRVSRSESRDRGGPMSGWDLFRARLIGTAKRSEDGSVDWSTGRPMMYVFATCTDFIRTVPVLQHDQARPEDLDTTGEDHAADDGRYASTSRPWVKSLTPAAKEARDAYSENRDERYSEDTATL</sequence>
<dbReference type="AlphaFoldDB" id="A0A5P6NYW4"/>
<gene>
    <name evidence="2" type="ORF">F8237_01830</name>
</gene>
<dbReference type="RefSeq" id="WP_151642132.1">
    <property type="nucleotide sequence ID" value="NZ_CP044543.1"/>
</dbReference>
<dbReference type="Gene3D" id="3.30.420.280">
    <property type="match status" value="1"/>
</dbReference>
<dbReference type="Proteomes" id="UP000325641">
    <property type="component" value="Chromosome"/>
</dbReference>
<evidence type="ECO:0000313" key="2">
    <source>
        <dbReference type="EMBL" id="QFI71222.1"/>
    </source>
</evidence>
<dbReference type="OrthoDB" id="9768556at2"/>
<accession>A0A5P6NYW4</accession>
<name>A0A5P6NYW4_9BRAD</name>
<evidence type="ECO:0000256" key="1">
    <source>
        <dbReference type="SAM" id="MobiDB-lite"/>
    </source>
</evidence>
<proteinExistence type="predicted"/>
<feature type="compositionally biased region" description="Basic and acidic residues" evidence="1">
    <location>
        <begin position="472"/>
        <end position="490"/>
    </location>
</feature>
<feature type="compositionally biased region" description="Basic and acidic residues" evidence="1">
    <location>
        <begin position="507"/>
        <end position="528"/>
    </location>
</feature>
<dbReference type="EMBL" id="CP044543">
    <property type="protein sequence ID" value="QFI71222.1"/>
    <property type="molecule type" value="Genomic_DNA"/>
</dbReference>
<dbReference type="Gene3D" id="3.40.50.300">
    <property type="entry name" value="P-loop containing nucleotide triphosphate hydrolases"/>
    <property type="match status" value="1"/>
</dbReference>
<dbReference type="Pfam" id="PF03237">
    <property type="entry name" value="Terminase_6N"/>
    <property type="match status" value="1"/>
</dbReference>
<dbReference type="InterPro" id="IPR027417">
    <property type="entry name" value="P-loop_NTPase"/>
</dbReference>
<dbReference type="KEGG" id="bbet:F8237_01830"/>